<dbReference type="PANTHER" id="PTHR23505">
    <property type="entry name" value="SPINSTER"/>
    <property type="match status" value="1"/>
</dbReference>
<evidence type="ECO:0000256" key="3">
    <source>
        <dbReference type="ARBA" id="ARBA00022692"/>
    </source>
</evidence>
<feature type="transmembrane region" description="Helical" evidence="6">
    <location>
        <begin position="404"/>
        <end position="425"/>
    </location>
</feature>
<evidence type="ECO:0000259" key="7">
    <source>
        <dbReference type="PROSITE" id="PS50850"/>
    </source>
</evidence>
<proteinExistence type="predicted"/>
<feature type="transmembrane region" description="Helical" evidence="6">
    <location>
        <begin position="273"/>
        <end position="295"/>
    </location>
</feature>
<gene>
    <name evidence="8" type="ORF">DFR49_3875</name>
</gene>
<dbReference type="Gene3D" id="1.20.1250.20">
    <property type="entry name" value="MFS general substrate transporter like domains"/>
    <property type="match status" value="2"/>
</dbReference>
<feature type="transmembrane region" description="Helical" evidence="6">
    <location>
        <begin position="186"/>
        <end position="208"/>
    </location>
</feature>
<accession>A0A397NW64</accession>
<evidence type="ECO:0000256" key="5">
    <source>
        <dbReference type="ARBA" id="ARBA00023136"/>
    </source>
</evidence>
<dbReference type="AlphaFoldDB" id="A0A397NW64"/>
<evidence type="ECO:0000313" key="8">
    <source>
        <dbReference type="EMBL" id="RIA37984.1"/>
    </source>
</evidence>
<name>A0A397NW64_9SPHN</name>
<keyword evidence="2" id="KW-0813">Transport</keyword>
<dbReference type="Pfam" id="PF07690">
    <property type="entry name" value="MFS_1"/>
    <property type="match status" value="1"/>
</dbReference>
<feature type="transmembrane region" description="Helical" evidence="6">
    <location>
        <begin position="144"/>
        <end position="166"/>
    </location>
</feature>
<evidence type="ECO:0000256" key="2">
    <source>
        <dbReference type="ARBA" id="ARBA00022448"/>
    </source>
</evidence>
<feature type="domain" description="Major facilitator superfamily (MFS) profile" evidence="7">
    <location>
        <begin position="18"/>
        <end position="426"/>
    </location>
</feature>
<evidence type="ECO:0000256" key="1">
    <source>
        <dbReference type="ARBA" id="ARBA00004141"/>
    </source>
</evidence>
<feature type="transmembrane region" description="Helical" evidence="6">
    <location>
        <begin position="235"/>
        <end position="253"/>
    </location>
</feature>
<evidence type="ECO:0000256" key="4">
    <source>
        <dbReference type="ARBA" id="ARBA00022989"/>
    </source>
</evidence>
<dbReference type="EMBL" id="QXDC01000004">
    <property type="protein sequence ID" value="RIA37984.1"/>
    <property type="molecule type" value="Genomic_DNA"/>
</dbReference>
<dbReference type="PANTHER" id="PTHR23505:SF79">
    <property type="entry name" value="PROTEIN SPINSTER"/>
    <property type="match status" value="1"/>
</dbReference>
<comment type="subcellular location">
    <subcellularLocation>
        <location evidence="1">Membrane</location>
        <topology evidence="1">Multi-pass membrane protein</topology>
    </subcellularLocation>
</comment>
<reference evidence="8 9" key="1">
    <citation type="submission" date="2018-08" db="EMBL/GenBank/DDBJ databases">
        <title>Genomic Encyclopedia of Type Strains, Phase IV (KMG-IV): sequencing the most valuable type-strain genomes for metagenomic binning, comparative biology and taxonomic classification.</title>
        <authorList>
            <person name="Goeker M."/>
        </authorList>
    </citation>
    <scope>NUCLEOTIDE SEQUENCE [LARGE SCALE GENOMIC DNA]</scope>
    <source>
        <strain evidence="8 9">DSM 25527</strain>
    </source>
</reference>
<feature type="transmembrane region" description="Helical" evidence="6">
    <location>
        <begin position="334"/>
        <end position="352"/>
    </location>
</feature>
<dbReference type="InterPro" id="IPR020846">
    <property type="entry name" value="MFS_dom"/>
</dbReference>
<sequence>MNDAASSPARASAYSYYVVVLLMLAYMLSLMDRVMLGFLIEPVRHELGLSDTQIGLLLGFGFVLFYSILGVPLGAMADRGNRRNLMVGGILVWSLATAGTAFAAGFAGLLLARTLVGAGEATLSPGAVSTIGDRFPRERVGFALSLYSLGGAFGIGVAMAVGGYLVEWTSALSWAVPALGIELSGWRLVFLIVGLAGVPFAVLMLATMREAPRRGERKEHPPLSAVIDHMARHKLAFAGLLLGFGMQVLSTYVPMLWAAAHFQRAFAMSPLQLGLAFTLIFGVATGVGVLIGGAINDMAMRRGISDAPARLVFWGIPLQLPFVWLAFVSGEPSFALWMLGFQILFASLYGGLQGAMVQVLTPSTMHGRMMGIYLFSVTVVGMGVGPLVTGALSQHGFSGNGALGLAMAATMTLALVLAALMLTVARRAMRECADEVARSA</sequence>
<comment type="caution">
    <text evidence="8">The sequence shown here is derived from an EMBL/GenBank/DDBJ whole genome shotgun (WGS) entry which is preliminary data.</text>
</comment>
<feature type="transmembrane region" description="Helical" evidence="6">
    <location>
        <begin position="372"/>
        <end position="392"/>
    </location>
</feature>
<evidence type="ECO:0000256" key="6">
    <source>
        <dbReference type="SAM" id="Phobius"/>
    </source>
</evidence>
<protein>
    <submittedName>
        <fullName evidence="8">Putative MFS family arabinose efflux permease</fullName>
    </submittedName>
</protein>
<dbReference type="OrthoDB" id="7400989at2"/>
<feature type="transmembrane region" description="Helical" evidence="6">
    <location>
        <begin position="85"/>
        <end position="112"/>
    </location>
</feature>
<dbReference type="InterPro" id="IPR044770">
    <property type="entry name" value="MFS_spinster-like"/>
</dbReference>
<feature type="transmembrane region" description="Helical" evidence="6">
    <location>
        <begin position="54"/>
        <end position="73"/>
    </location>
</feature>
<dbReference type="PROSITE" id="PS50850">
    <property type="entry name" value="MFS"/>
    <property type="match status" value="1"/>
</dbReference>
<dbReference type="Proteomes" id="UP000266568">
    <property type="component" value="Unassembled WGS sequence"/>
</dbReference>
<organism evidence="8 9">
    <name type="scientific">Hephaestia caeni</name>
    <dbReference type="NCBI Taxonomy" id="645617"/>
    <lineage>
        <taxon>Bacteria</taxon>
        <taxon>Pseudomonadati</taxon>
        <taxon>Pseudomonadota</taxon>
        <taxon>Alphaproteobacteria</taxon>
        <taxon>Sphingomonadales</taxon>
        <taxon>Sphingomonadaceae</taxon>
        <taxon>Hephaestia</taxon>
    </lineage>
</organism>
<keyword evidence="4 6" id="KW-1133">Transmembrane helix</keyword>
<dbReference type="SUPFAM" id="SSF103473">
    <property type="entry name" value="MFS general substrate transporter"/>
    <property type="match status" value="1"/>
</dbReference>
<feature type="transmembrane region" description="Helical" evidence="6">
    <location>
        <begin position="14"/>
        <end position="34"/>
    </location>
</feature>
<feature type="transmembrane region" description="Helical" evidence="6">
    <location>
        <begin position="307"/>
        <end position="328"/>
    </location>
</feature>
<keyword evidence="9" id="KW-1185">Reference proteome</keyword>
<dbReference type="InterPro" id="IPR036259">
    <property type="entry name" value="MFS_trans_sf"/>
</dbReference>
<dbReference type="RefSeq" id="WP_119037215.1">
    <property type="nucleotide sequence ID" value="NZ_QXDC01000004.1"/>
</dbReference>
<dbReference type="InterPro" id="IPR011701">
    <property type="entry name" value="MFS"/>
</dbReference>
<keyword evidence="5 6" id="KW-0472">Membrane</keyword>
<dbReference type="GO" id="GO:0022857">
    <property type="term" value="F:transmembrane transporter activity"/>
    <property type="evidence" value="ECO:0007669"/>
    <property type="project" value="InterPro"/>
</dbReference>
<dbReference type="GO" id="GO:0016020">
    <property type="term" value="C:membrane"/>
    <property type="evidence" value="ECO:0007669"/>
    <property type="project" value="UniProtKB-SubCell"/>
</dbReference>
<keyword evidence="3 6" id="KW-0812">Transmembrane</keyword>
<evidence type="ECO:0000313" key="9">
    <source>
        <dbReference type="Proteomes" id="UP000266568"/>
    </source>
</evidence>